<accession>A0ABW2Y3M2</accession>
<evidence type="ECO:0000313" key="3">
    <source>
        <dbReference type="Proteomes" id="UP001597036"/>
    </source>
</evidence>
<organism evidence="2 3">
    <name type="scientific">Alloscardovia venturai</name>
    <dbReference type="NCBI Taxonomy" id="1769421"/>
    <lineage>
        <taxon>Bacteria</taxon>
        <taxon>Bacillati</taxon>
        <taxon>Actinomycetota</taxon>
        <taxon>Actinomycetes</taxon>
        <taxon>Bifidobacteriales</taxon>
        <taxon>Bifidobacteriaceae</taxon>
        <taxon>Alloscardovia</taxon>
    </lineage>
</organism>
<dbReference type="Gene3D" id="3.90.550.10">
    <property type="entry name" value="Spore Coat Polysaccharide Biosynthesis Protein SpsA, Chain A"/>
    <property type="match status" value="1"/>
</dbReference>
<reference evidence="3" key="1">
    <citation type="journal article" date="2019" name="Int. J. Syst. Evol. Microbiol.">
        <title>The Global Catalogue of Microorganisms (GCM) 10K type strain sequencing project: providing services to taxonomists for standard genome sequencing and annotation.</title>
        <authorList>
            <consortium name="The Broad Institute Genomics Platform"/>
            <consortium name="The Broad Institute Genome Sequencing Center for Infectious Disease"/>
            <person name="Wu L."/>
            <person name="Ma J."/>
        </authorList>
    </citation>
    <scope>NUCLEOTIDE SEQUENCE [LARGE SCALE GENOMIC DNA]</scope>
    <source>
        <strain evidence="3">CCM 8604</strain>
    </source>
</reference>
<dbReference type="GO" id="GO:0016757">
    <property type="term" value="F:glycosyltransferase activity"/>
    <property type="evidence" value="ECO:0007669"/>
    <property type="project" value="UniProtKB-KW"/>
</dbReference>
<feature type="transmembrane region" description="Helical" evidence="1">
    <location>
        <begin position="747"/>
        <end position="766"/>
    </location>
</feature>
<gene>
    <name evidence="2" type="ORF">ACFQY8_03740</name>
</gene>
<dbReference type="EMBL" id="JBHTHQ010000021">
    <property type="protein sequence ID" value="MFD0704858.1"/>
    <property type="molecule type" value="Genomic_DNA"/>
</dbReference>
<feature type="transmembrane region" description="Helical" evidence="1">
    <location>
        <begin position="327"/>
        <end position="344"/>
    </location>
</feature>
<proteinExistence type="predicted"/>
<keyword evidence="1" id="KW-1133">Transmembrane helix</keyword>
<dbReference type="Pfam" id="PF13641">
    <property type="entry name" value="Glyco_tranf_2_3"/>
    <property type="match status" value="1"/>
</dbReference>
<feature type="transmembrane region" description="Helical" evidence="1">
    <location>
        <begin position="841"/>
        <end position="859"/>
    </location>
</feature>
<dbReference type="SUPFAM" id="SSF53448">
    <property type="entry name" value="Nucleotide-diphospho-sugar transferases"/>
    <property type="match status" value="1"/>
</dbReference>
<keyword evidence="2" id="KW-0328">Glycosyltransferase</keyword>
<evidence type="ECO:0000256" key="1">
    <source>
        <dbReference type="SAM" id="Phobius"/>
    </source>
</evidence>
<feature type="transmembrane region" description="Helical" evidence="1">
    <location>
        <begin position="648"/>
        <end position="670"/>
    </location>
</feature>
<dbReference type="Proteomes" id="UP001597036">
    <property type="component" value="Unassembled WGS sequence"/>
</dbReference>
<sequence>MNRLHHISEALVAIDSSEVVSLADALSRVAGNIRRYTSQDSYETPTIDTTLAAVVTVEEDTRYLSDTVTSLMEQTVLPSTVLIVRNTGDSEHISTSEINRLESIVEQFPTTTHVLTVNAASFGEAITRAVNDATDRGILSNALEYLWLLHDDSRPEQADYVERLNEVRRNNSQVSVIGAKQLSWDSATLSNVGYYAHPRHNVTSLVVDGEIDQDQYNARQDMYAVSLAGAFVRIADWMRLGGFSYSAGTFGQSRDFGRRVVRAGGRIIVVPEAHIAHRRARFSGVRTRNGHVHHYDADDARTLRNSALSTLIARDAYKYSDVARPRWIYMWPVNLIMAVIRAATNFGKKMPYEALCELLLPWYDLVHVHSLSAQRSLLRNVQTVSLSQLSGLVATSDQLRVYADRTANLLSQDDYESVSPLVKKHLREQSRIRYMWLAVCAALVFIVHVTFNFDIVRGVLSGEHLVSSSLISTASTTRQLFSSATTYFSFSQLDGVALPPSPFLLVYAFISLFTFGHAWATSALIFFLGAPAAFMSVWALTGIFTRSNISRCALACAWVAFGYGSGIFSQGNIALITVMIFFPAGVAFAAKAIGVYQTEEPVQAEPSIQISAWAALCFACAVASEPQIIVAMVIVGIIMMFIYRQHALMIVSMAIPSLVILLPTFTSIVMKPSIISQLFNDISVREGASSASHVSVFTRLTGIIIANGGGALGATMMTLSSIAMLAFLGCAVATLALPSLIRPARILWISLVAALGLATVAPYIPVARGVSGTVYGMILPAMMIVVLGLLVAGSMVCGPATAHFVPVLEKDKKVHALADSSEPTKSGEDAIRRVAFGVSRAFVIVCAFALTVTWGYMAYEAHSSLTTSREALPMVVQDYLSAASNRRIAVVKLTDSEALTYSTLHSAHGDIIDSSAAVDAQQVKGTSQPRSEKVVAHALAQLAQSNSDDAVNTLSDAGIGGIYIMYDGHESAFSSYLANAAASDNAEAVVNNKQGAYVRISIKSMSDQGVATQALHRAQRSMWRYSWITILSIMILIYLALGLPSIVTRGEE</sequence>
<feature type="transmembrane region" description="Helical" evidence="1">
    <location>
        <begin position="434"/>
        <end position="451"/>
    </location>
</feature>
<feature type="transmembrane region" description="Helical" evidence="1">
    <location>
        <begin position="722"/>
        <end position="741"/>
    </location>
</feature>
<dbReference type="PANTHER" id="PTHR43179:SF7">
    <property type="entry name" value="RHAMNOSYLTRANSFERASE WBBL"/>
    <property type="match status" value="1"/>
</dbReference>
<feature type="transmembrane region" description="Helical" evidence="1">
    <location>
        <begin position="504"/>
        <end position="528"/>
    </location>
</feature>
<feature type="transmembrane region" description="Helical" evidence="1">
    <location>
        <begin position="778"/>
        <end position="802"/>
    </location>
</feature>
<dbReference type="PANTHER" id="PTHR43179">
    <property type="entry name" value="RHAMNOSYLTRANSFERASE WBBL"/>
    <property type="match status" value="1"/>
</dbReference>
<feature type="transmembrane region" description="Helical" evidence="1">
    <location>
        <begin position="613"/>
        <end position="642"/>
    </location>
</feature>
<protein>
    <submittedName>
        <fullName evidence="2">Glycosyltransferase family 2 protein</fullName>
        <ecNumber evidence="2">2.4.-.-</ecNumber>
    </submittedName>
</protein>
<keyword evidence="2" id="KW-0808">Transferase</keyword>
<dbReference type="EC" id="2.4.-.-" evidence="2"/>
<comment type="caution">
    <text evidence="2">The sequence shown here is derived from an EMBL/GenBank/DDBJ whole genome shotgun (WGS) entry which is preliminary data.</text>
</comment>
<keyword evidence="1" id="KW-0812">Transmembrane</keyword>
<feature type="transmembrane region" description="Helical" evidence="1">
    <location>
        <begin position="549"/>
        <end position="567"/>
    </location>
</feature>
<name>A0ABW2Y3M2_9BIFI</name>
<feature type="transmembrane region" description="Helical" evidence="1">
    <location>
        <begin position="573"/>
        <end position="593"/>
    </location>
</feature>
<feature type="transmembrane region" description="Helical" evidence="1">
    <location>
        <begin position="1025"/>
        <end position="1047"/>
    </location>
</feature>
<keyword evidence="1" id="KW-0472">Membrane</keyword>
<dbReference type="InterPro" id="IPR029044">
    <property type="entry name" value="Nucleotide-diphossugar_trans"/>
</dbReference>
<dbReference type="RefSeq" id="WP_377938569.1">
    <property type="nucleotide sequence ID" value="NZ_JBHTHQ010000021.1"/>
</dbReference>
<evidence type="ECO:0000313" key="2">
    <source>
        <dbReference type="EMBL" id="MFD0704858.1"/>
    </source>
</evidence>
<keyword evidence="3" id="KW-1185">Reference proteome</keyword>